<keyword evidence="12" id="KW-0997">Cell inner membrane</keyword>
<comment type="subcellular location">
    <subcellularLocation>
        <location evidence="12">Cell inner membrane</location>
        <topology evidence="12">Multi-pass membrane protein</topology>
    </subcellularLocation>
    <subcellularLocation>
        <location evidence="1 11">Cell membrane</location>
        <topology evidence="1 11">Multi-pass membrane protein</topology>
    </subcellularLocation>
</comment>
<dbReference type="SUPFAM" id="SSF161098">
    <property type="entry name" value="MetI-like"/>
    <property type="match status" value="1"/>
</dbReference>
<sequence length="278" mass="30519">MTTRIAGLEPANLTVHLGLGLVLLLWMVPEAYMVSIAMRAPETVFDPTLFTWPLTFDNFVTVIKDNPLPSFFLNSLIVTVATVILVLAVSSLFAFAVAVLRLPGTTVLYAVLLTTLMVPMASLVLPLAILLKTFGWVNRYVGLIFPYVALGAPFAVVILKAFMEDAPKELFEAARVDGCTPWQTFIHVTLPLVRPALVFVAIWQFIVTWNEFFLALIVMTENEMKTVTIVPMQYSGLYMANPGALFAILTIIALPLIGLYVLVQRAFVRGLLAGAVKG</sequence>
<dbReference type="Proteomes" id="UP001165667">
    <property type="component" value="Unassembled WGS sequence"/>
</dbReference>
<dbReference type="Pfam" id="PF00528">
    <property type="entry name" value="BPD_transp_1"/>
    <property type="match status" value="1"/>
</dbReference>
<dbReference type="Gene3D" id="1.10.3720.10">
    <property type="entry name" value="MetI-like"/>
    <property type="match status" value="1"/>
</dbReference>
<evidence type="ECO:0000259" key="13">
    <source>
        <dbReference type="PROSITE" id="PS50928"/>
    </source>
</evidence>
<comment type="caution">
    <text evidence="14">The sequence shown here is derived from an EMBL/GenBank/DDBJ whole genome shotgun (WGS) entry which is preliminary data.</text>
</comment>
<proteinExistence type="inferred from homology"/>
<evidence type="ECO:0000313" key="15">
    <source>
        <dbReference type="Proteomes" id="UP001165667"/>
    </source>
</evidence>
<organism evidence="14 15">
    <name type="scientific">Lichenifustis flavocetrariae</name>
    <dbReference type="NCBI Taxonomy" id="2949735"/>
    <lineage>
        <taxon>Bacteria</taxon>
        <taxon>Pseudomonadati</taxon>
        <taxon>Pseudomonadota</taxon>
        <taxon>Alphaproteobacteria</taxon>
        <taxon>Hyphomicrobiales</taxon>
        <taxon>Lichenihabitantaceae</taxon>
        <taxon>Lichenifustis</taxon>
    </lineage>
</organism>
<keyword evidence="7 11" id="KW-0812">Transmembrane</keyword>
<dbReference type="PROSITE" id="PS50928">
    <property type="entry name" value="ABC_TM1"/>
    <property type="match status" value="1"/>
</dbReference>
<dbReference type="InterPro" id="IPR000515">
    <property type="entry name" value="MetI-like"/>
</dbReference>
<evidence type="ECO:0000256" key="7">
    <source>
        <dbReference type="ARBA" id="ARBA00022692"/>
    </source>
</evidence>
<dbReference type="PANTHER" id="PTHR43744">
    <property type="entry name" value="ABC TRANSPORTER PERMEASE PROTEIN MG189-RELATED-RELATED"/>
    <property type="match status" value="1"/>
</dbReference>
<feature type="transmembrane region" description="Helical" evidence="11">
    <location>
        <begin position="12"/>
        <end position="29"/>
    </location>
</feature>
<dbReference type="InterPro" id="IPR035906">
    <property type="entry name" value="MetI-like_sf"/>
</dbReference>
<keyword evidence="9 11" id="KW-0472">Membrane</keyword>
<feature type="transmembrane region" description="Helical" evidence="11">
    <location>
        <begin position="107"/>
        <end position="131"/>
    </location>
</feature>
<keyword evidence="6 12" id="KW-1003">Cell membrane</keyword>
<dbReference type="PANTHER" id="PTHR43744:SF8">
    <property type="entry name" value="SN-GLYCEROL-3-PHOSPHATE TRANSPORT SYSTEM PERMEASE PROTEIN UGPE"/>
    <property type="match status" value="1"/>
</dbReference>
<evidence type="ECO:0000313" key="14">
    <source>
        <dbReference type="EMBL" id="MCW6509010.1"/>
    </source>
</evidence>
<dbReference type="GO" id="GO:0055085">
    <property type="term" value="P:transmembrane transport"/>
    <property type="evidence" value="ECO:0007669"/>
    <property type="project" value="InterPro"/>
</dbReference>
<evidence type="ECO:0000256" key="12">
    <source>
        <dbReference type="RuleBase" id="RU363056"/>
    </source>
</evidence>
<comment type="subunit">
    <text evidence="3 12">The complex is composed of two ATP-binding proteins (UgpC), two transmembrane proteins (UgpA and UgpE) and a solute-binding protein (UgpB).</text>
</comment>
<comment type="similarity">
    <text evidence="2 11">Belongs to the binding-protein-dependent transport system permease family.</text>
</comment>
<evidence type="ECO:0000256" key="11">
    <source>
        <dbReference type="RuleBase" id="RU363032"/>
    </source>
</evidence>
<dbReference type="GO" id="GO:0005886">
    <property type="term" value="C:plasma membrane"/>
    <property type="evidence" value="ECO:0007669"/>
    <property type="project" value="UniProtKB-SubCell"/>
</dbReference>
<feature type="transmembrane region" description="Helical" evidence="11">
    <location>
        <begin position="76"/>
        <end position="100"/>
    </location>
</feature>
<evidence type="ECO:0000256" key="10">
    <source>
        <dbReference type="ARBA" id="ARBA00037054"/>
    </source>
</evidence>
<dbReference type="RefSeq" id="WP_282585380.1">
    <property type="nucleotide sequence ID" value="NZ_JAMOIM010000008.1"/>
</dbReference>
<keyword evidence="8 11" id="KW-1133">Transmembrane helix</keyword>
<evidence type="ECO:0000256" key="2">
    <source>
        <dbReference type="ARBA" id="ARBA00009306"/>
    </source>
</evidence>
<name>A0AA41Z286_9HYPH</name>
<evidence type="ECO:0000256" key="3">
    <source>
        <dbReference type="ARBA" id="ARBA00011557"/>
    </source>
</evidence>
<keyword evidence="5 11" id="KW-0813">Transport</keyword>
<protein>
    <recommendedName>
        <fullName evidence="4 12">sn-glycerol-3-phosphate transport system permease protein UgpE</fullName>
    </recommendedName>
</protein>
<evidence type="ECO:0000256" key="4">
    <source>
        <dbReference type="ARBA" id="ARBA00020515"/>
    </source>
</evidence>
<reference evidence="14" key="1">
    <citation type="submission" date="2022-05" db="EMBL/GenBank/DDBJ databases">
        <authorList>
            <person name="Pankratov T."/>
        </authorList>
    </citation>
    <scope>NUCLEOTIDE SEQUENCE</scope>
    <source>
        <strain evidence="14">BP6-180914</strain>
    </source>
</reference>
<evidence type="ECO:0000256" key="5">
    <source>
        <dbReference type="ARBA" id="ARBA00022448"/>
    </source>
</evidence>
<evidence type="ECO:0000256" key="9">
    <source>
        <dbReference type="ARBA" id="ARBA00023136"/>
    </source>
</evidence>
<feature type="domain" description="ABC transmembrane type-1" evidence="13">
    <location>
        <begin position="72"/>
        <end position="263"/>
    </location>
</feature>
<feature type="transmembrane region" description="Helical" evidence="11">
    <location>
        <begin position="196"/>
        <end position="219"/>
    </location>
</feature>
<feature type="transmembrane region" description="Helical" evidence="11">
    <location>
        <begin position="143"/>
        <end position="162"/>
    </location>
</feature>
<evidence type="ECO:0000256" key="6">
    <source>
        <dbReference type="ARBA" id="ARBA00022475"/>
    </source>
</evidence>
<dbReference type="AlphaFoldDB" id="A0AA41Z286"/>
<comment type="function">
    <text evidence="10 12">Part of the ABC transporter complex UgpBAEC involved in sn-glycerol-3-phosphate (G3P) import. Probably responsible for the translocation of the substrate across the membrane.</text>
</comment>
<gene>
    <name evidence="12" type="primary">ugpE</name>
    <name evidence="14" type="ORF">M8523_13355</name>
</gene>
<evidence type="ECO:0000256" key="1">
    <source>
        <dbReference type="ARBA" id="ARBA00004651"/>
    </source>
</evidence>
<evidence type="ECO:0000256" key="8">
    <source>
        <dbReference type="ARBA" id="ARBA00022989"/>
    </source>
</evidence>
<keyword evidence="15" id="KW-1185">Reference proteome</keyword>
<accession>A0AA41Z286</accession>
<feature type="transmembrane region" description="Helical" evidence="11">
    <location>
        <begin position="239"/>
        <end position="263"/>
    </location>
</feature>
<dbReference type="EMBL" id="JAMOIM010000008">
    <property type="protein sequence ID" value="MCW6509010.1"/>
    <property type="molecule type" value="Genomic_DNA"/>
</dbReference>
<dbReference type="CDD" id="cd06261">
    <property type="entry name" value="TM_PBP2"/>
    <property type="match status" value="1"/>
</dbReference>